<proteinExistence type="predicted"/>
<keyword evidence="2" id="KW-1185">Reference proteome</keyword>
<organism evidence="1 2">
    <name type="scientific">Anopheles atroparvus</name>
    <name type="common">European mosquito</name>
    <dbReference type="NCBI Taxonomy" id="41427"/>
    <lineage>
        <taxon>Eukaryota</taxon>
        <taxon>Metazoa</taxon>
        <taxon>Ecdysozoa</taxon>
        <taxon>Arthropoda</taxon>
        <taxon>Hexapoda</taxon>
        <taxon>Insecta</taxon>
        <taxon>Pterygota</taxon>
        <taxon>Neoptera</taxon>
        <taxon>Endopterygota</taxon>
        <taxon>Diptera</taxon>
        <taxon>Nematocera</taxon>
        <taxon>Culicoidea</taxon>
        <taxon>Culicidae</taxon>
        <taxon>Anophelinae</taxon>
        <taxon>Anopheles</taxon>
    </lineage>
</organism>
<dbReference type="EnsemblMetazoa" id="ENSAATROPT001738">
    <property type="protein sequence ID" value="ENSAATROPP001672"/>
    <property type="gene ID" value="ENSAATROPG001369"/>
</dbReference>
<sequence>LVAGEPFDLRRVVRGNHEEELERHATLLALRQHQAGREATVRLGHVERELVVTGERLHDLLVQLEVRGAVLDEPAEVLRVARDHVVAGHQVDQEVVELEEVLPVGVDAVRVTVLVVLRSEEHGHDRLLRLVRDDVQLERERQVVEAGHARVQHKVLALVVGHLAELLHLARLHRALVEHLHVDGVRDVRVEVVEVRHQLVHLDRAELHAREVDLVVLVARQRVLEAVVEADDALEELVEQRVAHGRLVALEHARNRAELVVHLERAAEEELGHLLEVAVEALVHAVTVRLDEVAEVLDSARRGNVHERAVGQDDEAVVDRLHQASLVVGDLLHDLVLLGVRVVVVLADRERNAVVVAQGWIVPGGDRLVPREGGDRAEVVRQALQVVAGQELLVLVQVELAAAILVQAVLLAAHPRGVVGVEVVVVRVQANVLHEVADALLRVAVHVVAGVVARHVRTVHTVRLLHAVEALHLVALRLADHHVVEEVERIDLVRGRQDDALHVRTVQHRHGDGVHEHTLVDVEAGPHHRLVERVPVLGVVE</sequence>
<name>A0AAG5CS64_ANOAO</name>
<reference evidence="1" key="1">
    <citation type="submission" date="2024-04" db="UniProtKB">
        <authorList>
            <consortium name="EnsemblMetazoa"/>
        </authorList>
    </citation>
    <scope>IDENTIFICATION</scope>
    <source>
        <strain evidence="1">EBRO</strain>
    </source>
</reference>
<evidence type="ECO:0000313" key="1">
    <source>
        <dbReference type="EnsemblMetazoa" id="ENSAATROPP001672"/>
    </source>
</evidence>
<dbReference type="Proteomes" id="UP000075880">
    <property type="component" value="Unassembled WGS sequence"/>
</dbReference>
<protein>
    <submittedName>
        <fullName evidence="1">Uncharacterized protein</fullName>
    </submittedName>
</protein>
<accession>A0AAG5CS64</accession>
<dbReference type="AlphaFoldDB" id="A0AAG5CS64"/>
<evidence type="ECO:0000313" key="2">
    <source>
        <dbReference type="Proteomes" id="UP000075880"/>
    </source>
</evidence>